<dbReference type="PROSITE" id="PS50011">
    <property type="entry name" value="PROTEIN_KINASE_DOM"/>
    <property type="match status" value="1"/>
</dbReference>
<accession>A0A6P8KS02</accession>
<dbReference type="RefSeq" id="XP_033166709.1">
    <property type="nucleotide sequence ID" value="XM_033310818.1"/>
</dbReference>
<dbReference type="GO" id="GO:0005634">
    <property type="term" value="C:nucleus"/>
    <property type="evidence" value="ECO:0007669"/>
    <property type="project" value="TreeGrafter"/>
</dbReference>
<evidence type="ECO:0000256" key="6">
    <source>
        <dbReference type="PROSITE-ProRule" id="PRU10141"/>
    </source>
</evidence>
<dbReference type="PANTHER" id="PTHR24353:SF152">
    <property type="entry name" value="UT01108P-RELATED"/>
    <property type="match status" value="1"/>
</dbReference>
<evidence type="ECO:0000256" key="2">
    <source>
        <dbReference type="ARBA" id="ARBA00022679"/>
    </source>
</evidence>
<organism evidence="9 10">
    <name type="scientific">Drosophila mauritiana</name>
    <name type="common">Fruit fly</name>
    <dbReference type="NCBI Taxonomy" id="7226"/>
    <lineage>
        <taxon>Eukaryota</taxon>
        <taxon>Metazoa</taxon>
        <taxon>Ecdysozoa</taxon>
        <taxon>Arthropoda</taxon>
        <taxon>Hexapoda</taxon>
        <taxon>Insecta</taxon>
        <taxon>Pterygota</taxon>
        <taxon>Neoptera</taxon>
        <taxon>Endopterygota</taxon>
        <taxon>Diptera</taxon>
        <taxon>Brachycera</taxon>
        <taxon>Muscomorpha</taxon>
        <taxon>Ephydroidea</taxon>
        <taxon>Drosophilidae</taxon>
        <taxon>Drosophila</taxon>
        <taxon>Sophophora</taxon>
    </lineage>
</organism>
<dbReference type="InterPro" id="IPR017441">
    <property type="entry name" value="Protein_kinase_ATP_BS"/>
</dbReference>
<dbReference type="PROSITE" id="PS00107">
    <property type="entry name" value="PROTEIN_KINASE_ATP"/>
    <property type="match status" value="1"/>
</dbReference>
<evidence type="ECO:0000256" key="5">
    <source>
        <dbReference type="ARBA" id="ARBA00022840"/>
    </source>
</evidence>
<reference evidence="10" key="1">
    <citation type="submission" date="2025-08" db="UniProtKB">
        <authorList>
            <consortium name="RefSeq"/>
        </authorList>
    </citation>
    <scope>IDENTIFICATION</scope>
    <source>
        <strain evidence="10">Mau12</strain>
        <tissue evidence="10">Whole Body</tissue>
    </source>
</reference>
<keyword evidence="4 10" id="KW-0418">Kinase</keyword>
<protein>
    <submittedName>
        <fullName evidence="10">cAMP-dependent protein kinase catalytic subunit 2 isoform X1</fullName>
    </submittedName>
</protein>
<dbReference type="GeneID" id="117145242"/>
<keyword evidence="1 7" id="KW-0723">Serine/threonine-protein kinase</keyword>
<evidence type="ECO:0000313" key="9">
    <source>
        <dbReference type="Proteomes" id="UP000515162"/>
    </source>
</evidence>
<dbReference type="Pfam" id="PF00069">
    <property type="entry name" value="Pkinase"/>
    <property type="match status" value="1"/>
</dbReference>
<sequence length="368" mass="43192">MSQHNSQYVFNSKEDYNVILDNMSREFEERWNHQTQSPYTNLDNYITRAVLGNGSFGTVMLVREKSGKNYYAAKMMSKEDLVRLKQVAHVHNEKHVLNAARFPFLIYLVDSTKCFDYLYLILPLVNGGELFSYHRRVRKFNEKHARFYAAQVALALEYMHKMHLMYRDLKPENILLDQRGYIKITDFGFTKRVDGRTSTLCGTPEYLAPEIVQLRPYNKSVDWWAFGILVYEFVAGRSPFAIHNRDVILMYSKICICDYKMPSYFTAQLRSLVESLMQVDTSKRKLERRLQRREGSSVVPGRRLVRHSQPGSHRPLPAHHFRRRRSVELRELRVQGSVQVPNKPPSRIVCEFLNVNVSFEIVVFFSVC</sequence>
<dbReference type="PROSITE" id="PS00108">
    <property type="entry name" value="PROTEIN_KINASE_ST"/>
    <property type="match status" value="1"/>
</dbReference>
<keyword evidence="9" id="KW-1185">Reference proteome</keyword>
<keyword evidence="2" id="KW-0808">Transferase</keyword>
<comment type="similarity">
    <text evidence="7">Belongs to the protein kinase superfamily.</text>
</comment>
<dbReference type="SMART" id="SM00220">
    <property type="entry name" value="S_TKc"/>
    <property type="match status" value="1"/>
</dbReference>
<feature type="binding site" evidence="6">
    <location>
        <position position="74"/>
    </location>
    <ligand>
        <name>ATP</name>
        <dbReference type="ChEBI" id="CHEBI:30616"/>
    </ligand>
</feature>
<dbReference type="GO" id="GO:0005829">
    <property type="term" value="C:cytosol"/>
    <property type="evidence" value="ECO:0007669"/>
    <property type="project" value="TreeGrafter"/>
</dbReference>
<dbReference type="GO" id="GO:0004691">
    <property type="term" value="F:cAMP-dependent protein kinase activity"/>
    <property type="evidence" value="ECO:0007669"/>
    <property type="project" value="TreeGrafter"/>
</dbReference>
<evidence type="ECO:0000256" key="4">
    <source>
        <dbReference type="ARBA" id="ARBA00022777"/>
    </source>
</evidence>
<dbReference type="Gene3D" id="3.30.200.20">
    <property type="entry name" value="Phosphorylase Kinase, domain 1"/>
    <property type="match status" value="1"/>
</dbReference>
<dbReference type="CTD" id="43644"/>
<evidence type="ECO:0000256" key="7">
    <source>
        <dbReference type="RuleBase" id="RU000304"/>
    </source>
</evidence>
<proteinExistence type="inferred from homology"/>
<dbReference type="InterPro" id="IPR000719">
    <property type="entry name" value="Prot_kinase_dom"/>
</dbReference>
<dbReference type="AlphaFoldDB" id="A0A6P8KS02"/>
<feature type="domain" description="Protein kinase" evidence="8">
    <location>
        <begin position="45"/>
        <end position="299"/>
    </location>
</feature>
<dbReference type="InterPro" id="IPR008271">
    <property type="entry name" value="Ser/Thr_kinase_AS"/>
</dbReference>
<keyword evidence="5 6" id="KW-0067">ATP-binding</keyword>
<dbReference type="FunFam" id="1.10.510.10:FF:000551">
    <property type="entry name" value="Non-specific serine/threonine protein kinase"/>
    <property type="match status" value="1"/>
</dbReference>
<dbReference type="InterPro" id="IPR011009">
    <property type="entry name" value="Kinase-like_dom_sf"/>
</dbReference>
<gene>
    <name evidence="10" type="primary">LOC117145242</name>
</gene>
<keyword evidence="3 6" id="KW-0547">Nucleotide-binding</keyword>
<evidence type="ECO:0000313" key="10">
    <source>
        <dbReference type="RefSeq" id="XP_033166709.1"/>
    </source>
</evidence>
<dbReference type="PANTHER" id="PTHR24353">
    <property type="entry name" value="CYCLIC NUCLEOTIDE-DEPENDENT PROTEIN KINASE"/>
    <property type="match status" value="1"/>
</dbReference>
<dbReference type="GO" id="GO:0005524">
    <property type="term" value="F:ATP binding"/>
    <property type="evidence" value="ECO:0007669"/>
    <property type="project" value="UniProtKB-UniRule"/>
</dbReference>
<evidence type="ECO:0000256" key="3">
    <source>
        <dbReference type="ARBA" id="ARBA00022741"/>
    </source>
</evidence>
<evidence type="ECO:0000256" key="1">
    <source>
        <dbReference type="ARBA" id="ARBA00022527"/>
    </source>
</evidence>
<dbReference type="SUPFAM" id="SSF56112">
    <property type="entry name" value="Protein kinase-like (PK-like)"/>
    <property type="match status" value="1"/>
</dbReference>
<dbReference type="Gene3D" id="1.10.510.10">
    <property type="entry name" value="Transferase(Phosphotransferase) domain 1"/>
    <property type="match status" value="1"/>
</dbReference>
<dbReference type="GO" id="GO:0005952">
    <property type="term" value="C:cAMP-dependent protein kinase complex"/>
    <property type="evidence" value="ECO:0007669"/>
    <property type="project" value="TreeGrafter"/>
</dbReference>
<dbReference type="Proteomes" id="UP000515162">
    <property type="component" value="Chromosome 3R"/>
</dbReference>
<evidence type="ECO:0000259" key="8">
    <source>
        <dbReference type="PROSITE" id="PS50011"/>
    </source>
</evidence>
<name>A0A6P8KS02_DROMA</name>